<dbReference type="AlphaFoldDB" id="A0A640S2W7"/>
<name>A0A640S2W7_9ACTN</name>
<dbReference type="InterPro" id="IPR010775">
    <property type="entry name" value="DUF1365"/>
</dbReference>
<dbReference type="Proteomes" id="UP000435837">
    <property type="component" value="Unassembled WGS sequence"/>
</dbReference>
<protein>
    <submittedName>
        <fullName evidence="1">DUF1365 domain-containing protein</fullName>
    </submittedName>
</protein>
<reference evidence="1 2" key="1">
    <citation type="submission" date="2019-12" db="EMBL/GenBank/DDBJ databases">
        <title>Whole genome shotgun sequence of Streptomyces caniferus NBRC 15389.</title>
        <authorList>
            <person name="Ichikawa N."/>
            <person name="Kimura A."/>
            <person name="Kitahashi Y."/>
            <person name="Komaki H."/>
            <person name="Tamura T."/>
        </authorList>
    </citation>
    <scope>NUCLEOTIDE SEQUENCE [LARGE SCALE GENOMIC DNA]</scope>
    <source>
        <strain evidence="1 2">NBRC 15389</strain>
    </source>
</reference>
<dbReference type="EMBL" id="BLIN01000003">
    <property type="protein sequence ID" value="GFE05823.1"/>
    <property type="molecule type" value="Genomic_DNA"/>
</dbReference>
<organism evidence="1 2">
    <name type="scientific">Streptomyces caniferus</name>
    <dbReference type="NCBI Taxonomy" id="285557"/>
    <lineage>
        <taxon>Bacteria</taxon>
        <taxon>Bacillati</taxon>
        <taxon>Actinomycetota</taxon>
        <taxon>Actinomycetes</taxon>
        <taxon>Kitasatosporales</taxon>
        <taxon>Streptomycetaceae</taxon>
        <taxon>Streptomyces</taxon>
    </lineage>
</organism>
<dbReference type="RefSeq" id="WP_159472555.1">
    <property type="nucleotide sequence ID" value="NZ_BAAATH010000004.1"/>
</dbReference>
<gene>
    <name evidence="1" type="ORF">Scani_20910</name>
</gene>
<evidence type="ECO:0000313" key="2">
    <source>
        <dbReference type="Proteomes" id="UP000435837"/>
    </source>
</evidence>
<dbReference type="PANTHER" id="PTHR33973:SF4">
    <property type="entry name" value="OS07G0153300 PROTEIN"/>
    <property type="match status" value="1"/>
</dbReference>
<accession>A0A640S2W7</accession>
<comment type="caution">
    <text evidence="1">The sequence shown here is derived from an EMBL/GenBank/DDBJ whole genome shotgun (WGS) entry which is preliminary data.</text>
</comment>
<sequence>MTPRTTAPAAVPASDVRTPALYECLVSHARTAPVRHSLRHRTYLWLVDLDRPPRLPLALRPLARFDPRDHFAGTAPTIRAGLERFLTSRGVRLDGGRVLMLANARVLGHVFNPLTLYWCHDRSGAPVCVVAEVHNTYGERHCYLLHTDEQGRAEVAKDFYVSPFFPVDGAYRMRLPEPAGRLDLTVQLRRQDTRPFTATVRGTRRPATARHLLATVLRHPWSTAAVTAGIRRHGIALFLRGLPVQPRPRHRIQEGMQ</sequence>
<dbReference type="Pfam" id="PF07103">
    <property type="entry name" value="DUF1365"/>
    <property type="match status" value="1"/>
</dbReference>
<dbReference type="OrthoDB" id="9778801at2"/>
<dbReference type="PANTHER" id="PTHR33973">
    <property type="entry name" value="OS07G0153300 PROTEIN"/>
    <property type="match status" value="1"/>
</dbReference>
<evidence type="ECO:0000313" key="1">
    <source>
        <dbReference type="EMBL" id="GFE05823.1"/>
    </source>
</evidence>
<proteinExistence type="predicted"/>